<sequence>MSPNKKSYSLMFSGEKQARLFQIAYEGFVPDEADIKCPLGFKHRLDVNLGYGSEQNFGKIQFACKCRSGDNQSMITWMSSALTGAEHGSAKKKLSDWEQELKARQKARGKVKKPVKKKTAVSASDEYDKNGQDGDVDDSHQEEKIVTKGRGAQKETVMAPPVKQAIKSLPEPFPMSPPAQHRSSTGPSHIRTPSPAFEQADVWVFPTPPATSPIQASLQKGKRRADTLEGDTPKKRKKLVTLGEPIDLTMSEEKPEAKLTHSEGAEQQMLGSEVIDLTEV</sequence>
<organism evidence="2 3">
    <name type="scientific">Marasmiellus scandens</name>
    <dbReference type="NCBI Taxonomy" id="2682957"/>
    <lineage>
        <taxon>Eukaryota</taxon>
        <taxon>Fungi</taxon>
        <taxon>Dikarya</taxon>
        <taxon>Basidiomycota</taxon>
        <taxon>Agaricomycotina</taxon>
        <taxon>Agaricomycetes</taxon>
        <taxon>Agaricomycetidae</taxon>
        <taxon>Agaricales</taxon>
        <taxon>Marasmiineae</taxon>
        <taxon>Omphalotaceae</taxon>
        <taxon>Marasmiellus</taxon>
    </lineage>
</organism>
<name>A0ABR1J414_9AGAR</name>
<accession>A0ABR1J414</accession>
<dbReference type="Proteomes" id="UP001498398">
    <property type="component" value="Unassembled WGS sequence"/>
</dbReference>
<evidence type="ECO:0008006" key="4">
    <source>
        <dbReference type="Google" id="ProtNLM"/>
    </source>
</evidence>
<dbReference type="EMBL" id="JBANRG010000041">
    <property type="protein sequence ID" value="KAK7447450.1"/>
    <property type="molecule type" value="Genomic_DNA"/>
</dbReference>
<feature type="compositionally biased region" description="Basic and acidic residues" evidence="1">
    <location>
        <begin position="224"/>
        <end position="233"/>
    </location>
</feature>
<protein>
    <recommendedName>
        <fullName evidence="4">Replication termination factor 2</fullName>
    </recommendedName>
</protein>
<evidence type="ECO:0000313" key="2">
    <source>
        <dbReference type="EMBL" id="KAK7447450.1"/>
    </source>
</evidence>
<evidence type="ECO:0000313" key="3">
    <source>
        <dbReference type="Proteomes" id="UP001498398"/>
    </source>
</evidence>
<reference evidence="2 3" key="1">
    <citation type="submission" date="2024-01" db="EMBL/GenBank/DDBJ databases">
        <title>A draft genome for the cacao thread blight pathogen Marasmiellus scandens.</title>
        <authorList>
            <person name="Baruah I.K."/>
            <person name="Leung J."/>
            <person name="Bukari Y."/>
            <person name="Amoako-Attah I."/>
            <person name="Meinhardt L.W."/>
            <person name="Bailey B.A."/>
            <person name="Cohen S.P."/>
        </authorList>
    </citation>
    <scope>NUCLEOTIDE SEQUENCE [LARGE SCALE GENOMIC DNA]</scope>
    <source>
        <strain evidence="2 3">GH-19</strain>
    </source>
</reference>
<feature type="compositionally biased region" description="Basic residues" evidence="1">
    <location>
        <begin position="104"/>
        <end position="119"/>
    </location>
</feature>
<comment type="caution">
    <text evidence="2">The sequence shown here is derived from an EMBL/GenBank/DDBJ whole genome shotgun (WGS) entry which is preliminary data.</text>
</comment>
<gene>
    <name evidence="2" type="ORF">VKT23_014159</name>
</gene>
<feature type="compositionally biased region" description="Basic and acidic residues" evidence="1">
    <location>
        <begin position="251"/>
        <end position="264"/>
    </location>
</feature>
<evidence type="ECO:0000256" key="1">
    <source>
        <dbReference type="SAM" id="MobiDB-lite"/>
    </source>
</evidence>
<feature type="compositionally biased region" description="Basic and acidic residues" evidence="1">
    <location>
        <begin position="126"/>
        <end position="146"/>
    </location>
</feature>
<proteinExistence type="predicted"/>
<keyword evidence="3" id="KW-1185">Reference proteome</keyword>
<feature type="region of interest" description="Disordered" evidence="1">
    <location>
        <begin position="100"/>
        <end position="280"/>
    </location>
</feature>